<keyword evidence="4" id="KW-1185">Reference proteome</keyword>
<proteinExistence type="predicted"/>
<dbReference type="RefSeq" id="WP_057738375.1">
    <property type="nucleotide sequence ID" value="NZ_AZEG01000029.1"/>
</dbReference>
<gene>
    <name evidence="3" type="ORF">FD20_GL001283</name>
</gene>
<dbReference type="SUPFAM" id="SSF51556">
    <property type="entry name" value="Metallo-dependent hydrolases"/>
    <property type="match status" value="1"/>
</dbReference>
<sequence length="444" mass="49540">MNKILLPKYVYFNSKFEAGFGIALRDNKIIEVAPANVLLEKYPNFSQQKYPDNVFVPGTVNTHNHSFQSLLRGIAIDQPFLKWRDNSLYKYSPNMRLDDIYNGALFAYAEMMKCGVTSVCDFFYLHNYGTESDEAVIQAAKDVGIRLVLARTMYDWEGAPSGYLESVDEAVANTRQLALKYQNDSMVTVIPAPHSLHGASPEMIQAGHKLANELGTKFHMHVAEETFEVDATIQKHDKRTVEFLNELGVVDQSLVIVHGVWLEENEVKLLGNRHASLNYCPSSNMFLADGVTNIPRMVNNNINISLGSDGACGNNRISVFEEMRMTALLQKAVTRDALCVKCKQAFDMGTKNGGQQLDLDVGEIKEGQLADFVGIDLNNFSMNPLSDDLEQMLPNIVYSLQPDAISTVIVNGEETVKNGNLVKVSEKAVLRKVNDTMKYFATLD</sequence>
<keyword evidence="1 3" id="KW-0378">Hydrolase</keyword>
<accession>A0A0R1PVL3</accession>
<evidence type="ECO:0000259" key="2">
    <source>
        <dbReference type="Pfam" id="PF01979"/>
    </source>
</evidence>
<dbReference type="STRING" id="1423812.FD20_GL001283"/>
<dbReference type="Pfam" id="PF01979">
    <property type="entry name" value="Amidohydro_1"/>
    <property type="match status" value="1"/>
</dbReference>
<evidence type="ECO:0000256" key="1">
    <source>
        <dbReference type="ARBA" id="ARBA00022801"/>
    </source>
</evidence>
<organism evidence="3 4">
    <name type="scientific">Liquorilactobacillus uvarum DSM 19971</name>
    <dbReference type="NCBI Taxonomy" id="1423812"/>
    <lineage>
        <taxon>Bacteria</taxon>
        <taxon>Bacillati</taxon>
        <taxon>Bacillota</taxon>
        <taxon>Bacilli</taxon>
        <taxon>Lactobacillales</taxon>
        <taxon>Lactobacillaceae</taxon>
        <taxon>Liquorilactobacillus</taxon>
    </lineage>
</organism>
<dbReference type="InterPro" id="IPR032466">
    <property type="entry name" value="Metal_Hydrolase"/>
</dbReference>
<comment type="caution">
    <text evidence="3">The sequence shown here is derived from an EMBL/GenBank/DDBJ whole genome shotgun (WGS) entry which is preliminary data.</text>
</comment>
<dbReference type="SUPFAM" id="SSF51338">
    <property type="entry name" value="Composite domain of metallo-dependent hydrolases"/>
    <property type="match status" value="1"/>
</dbReference>
<reference evidence="3 4" key="1">
    <citation type="journal article" date="2015" name="Genome Announc.">
        <title>Expanding the biotechnology potential of lactobacilli through comparative genomics of 213 strains and associated genera.</title>
        <authorList>
            <person name="Sun Z."/>
            <person name="Harris H.M."/>
            <person name="McCann A."/>
            <person name="Guo C."/>
            <person name="Argimon S."/>
            <person name="Zhang W."/>
            <person name="Yang X."/>
            <person name="Jeffery I.B."/>
            <person name="Cooney J.C."/>
            <person name="Kagawa T.F."/>
            <person name="Liu W."/>
            <person name="Song Y."/>
            <person name="Salvetti E."/>
            <person name="Wrobel A."/>
            <person name="Rasinkangas P."/>
            <person name="Parkhill J."/>
            <person name="Rea M.C."/>
            <person name="O'Sullivan O."/>
            <person name="Ritari J."/>
            <person name="Douillard F.P."/>
            <person name="Paul Ross R."/>
            <person name="Yang R."/>
            <person name="Briner A.E."/>
            <person name="Felis G.E."/>
            <person name="de Vos W.M."/>
            <person name="Barrangou R."/>
            <person name="Klaenhammer T.R."/>
            <person name="Caufield P.W."/>
            <person name="Cui Y."/>
            <person name="Zhang H."/>
            <person name="O'Toole P.W."/>
        </authorList>
    </citation>
    <scope>NUCLEOTIDE SEQUENCE [LARGE SCALE GENOMIC DNA]</scope>
    <source>
        <strain evidence="3 4">DSM 19971</strain>
    </source>
</reference>
<dbReference type="CDD" id="cd01298">
    <property type="entry name" value="ATZ_TRZ_like"/>
    <property type="match status" value="1"/>
</dbReference>
<evidence type="ECO:0000313" key="4">
    <source>
        <dbReference type="Proteomes" id="UP000051155"/>
    </source>
</evidence>
<dbReference type="OrthoDB" id="9797498at2"/>
<evidence type="ECO:0000313" key="3">
    <source>
        <dbReference type="EMBL" id="KRL36430.1"/>
    </source>
</evidence>
<name>A0A0R1PVL3_9LACO</name>
<dbReference type="Gene3D" id="3.20.20.140">
    <property type="entry name" value="Metal-dependent hydrolases"/>
    <property type="match status" value="1"/>
</dbReference>
<dbReference type="Proteomes" id="UP000051155">
    <property type="component" value="Unassembled WGS sequence"/>
</dbReference>
<dbReference type="InterPro" id="IPR011059">
    <property type="entry name" value="Metal-dep_hydrolase_composite"/>
</dbReference>
<dbReference type="Gene3D" id="2.30.40.10">
    <property type="entry name" value="Urease, subunit C, domain 1"/>
    <property type="match status" value="1"/>
</dbReference>
<dbReference type="InterPro" id="IPR050287">
    <property type="entry name" value="MTA/SAH_deaminase"/>
</dbReference>
<dbReference type="EMBL" id="AZEG01000029">
    <property type="protein sequence ID" value="KRL36430.1"/>
    <property type="molecule type" value="Genomic_DNA"/>
</dbReference>
<dbReference type="PANTHER" id="PTHR43794:SF11">
    <property type="entry name" value="AMIDOHYDROLASE-RELATED DOMAIN-CONTAINING PROTEIN"/>
    <property type="match status" value="1"/>
</dbReference>
<dbReference type="PATRIC" id="fig|1423812.3.peg.1368"/>
<protein>
    <submittedName>
        <fullName evidence="3">Amidohydrolase</fullName>
    </submittedName>
</protein>
<dbReference type="AlphaFoldDB" id="A0A0R1PVL3"/>
<dbReference type="GO" id="GO:0016810">
    <property type="term" value="F:hydrolase activity, acting on carbon-nitrogen (but not peptide) bonds"/>
    <property type="evidence" value="ECO:0007669"/>
    <property type="project" value="InterPro"/>
</dbReference>
<dbReference type="PANTHER" id="PTHR43794">
    <property type="entry name" value="AMINOHYDROLASE SSNA-RELATED"/>
    <property type="match status" value="1"/>
</dbReference>
<dbReference type="InterPro" id="IPR006680">
    <property type="entry name" value="Amidohydro-rel"/>
</dbReference>
<feature type="domain" description="Amidohydrolase-related" evidence="2">
    <location>
        <begin position="56"/>
        <end position="413"/>
    </location>
</feature>